<feature type="transmembrane region" description="Helical" evidence="1">
    <location>
        <begin position="7"/>
        <end position="26"/>
    </location>
</feature>
<reference evidence="4 5" key="1">
    <citation type="submission" date="2023-01" db="EMBL/GenBank/DDBJ databases">
        <title>Bacillus changyiensis sp. nov., isolated from a coastal deposit.</title>
        <authorList>
            <person name="Xiao G."/>
            <person name="Lai Q."/>
            <person name="Hu Z."/>
            <person name="Shao Z."/>
        </authorList>
    </citation>
    <scope>NUCLEOTIDE SEQUENCE [LARGE SCALE GENOMIC DNA]</scope>
    <source>
        <strain evidence="4 5">CLL-7-23</strain>
    </source>
</reference>
<evidence type="ECO:0000256" key="1">
    <source>
        <dbReference type="SAM" id="Phobius"/>
    </source>
</evidence>
<dbReference type="EMBL" id="JAQKAB010000005">
    <property type="protein sequence ID" value="MDA7026668.1"/>
    <property type="molecule type" value="Genomic_DNA"/>
</dbReference>
<evidence type="ECO:0000259" key="3">
    <source>
        <dbReference type="Pfam" id="PF25425"/>
    </source>
</evidence>
<keyword evidence="1" id="KW-1133">Transmembrane helix</keyword>
<accession>A0ABT4X300</accession>
<dbReference type="Proteomes" id="UP001211894">
    <property type="component" value="Unassembled WGS sequence"/>
</dbReference>
<evidence type="ECO:0000313" key="5">
    <source>
        <dbReference type="Proteomes" id="UP001211894"/>
    </source>
</evidence>
<dbReference type="RefSeq" id="WP_271340520.1">
    <property type="nucleotide sequence ID" value="NZ_JAQKAB010000005.1"/>
</dbReference>
<evidence type="ECO:0000259" key="2">
    <source>
        <dbReference type="Pfam" id="PF24911"/>
    </source>
</evidence>
<evidence type="ECO:0000313" key="4">
    <source>
        <dbReference type="EMBL" id="MDA7026668.1"/>
    </source>
</evidence>
<keyword evidence="1" id="KW-0472">Membrane</keyword>
<dbReference type="Pfam" id="PF24911">
    <property type="entry name" value="YfjL_C"/>
    <property type="match status" value="1"/>
</dbReference>
<feature type="domain" description="YfjL-like N-terminal" evidence="3">
    <location>
        <begin position="3"/>
        <end position="98"/>
    </location>
</feature>
<keyword evidence="1" id="KW-0812">Transmembrane</keyword>
<dbReference type="InterPro" id="IPR056905">
    <property type="entry name" value="YfjL_C"/>
</dbReference>
<dbReference type="InterPro" id="IPR057359">
    <property type="entry name" value="YfjL_N"/>
</dbReference>
<proteinExistence type="predicted"/>
<organism evidence="4 5">
    <name type="scientific">Bacillus changyiensis</name>
    <dbReference type="NCBI Taxonomy" id="3004103"/>
    <lineage>
        <taxon>Bacteria</taxon>
        <taxon>Bacillati</taxon>
        <taxon>Bacillota</taxon>
        <taxon>Bacilli</taxon>
        <taxon>Bacillales</taxon>
        <taxon>Bacillaceae</taxon>
        <taxon>Bacillus</taxon>
    </lineage>
</organism>
<name>A0ABT4X300_9BACI</name>
<keyword evidence="5" id="KW-1185">Reference proteome</keyword>
<gene>
    <name evidence="4" type="ORF">PJ311_08615</name>
</gene>
<comment type="caution">
    <text evidence="4">The sequence shown here is derived from an EMBL/GenBank/DDBJ whole genome shotgun (WGS) entry which is preliminary data.</text>
</comment>
<dbReference type="Pfam" id="PF25425">
    <property type="entry name" value="YfjL_N"/>
    <property type="match status" value="1"/>
</dbReference>
<sequence length="239" mass="27858">MKKKKIIYGVLIVLLSLLILCFYNAFNGNPISQKLSEQALKRYLAEHYPKKNLRIEEGVYDFKYDEYAFDVIDLEDEKRKEPYMMTVRGFFKPEVSFDDIRFAHLDELLMERLNKEAEKELKTILAKKVSSLESIEVSIEVVKGQLKDDVKWSKRLKADKPMDIDIVLDATNSDKTDVCDAAKNIQHVLHDEGYDYEHVSINANTFVGDDTKDNEREIEDIKYEVGFDKDTKLQIDDVE</sequence>
<feature type="domain" description="YfjL-like C-terminal" evidence="2">
    <location>
        <begin position="116"/>
        <end position="239"/>
    </location>
</feature>
<protein>
    <submittedName>
        <fullName evidence="4">DUF3139 domain-containing protein</fullName>
    </submittedName>
</protein>